<reference evidence="2 3" key="1">
    <citation type="journal article" date="2010" name="Vet. Microbiol.">
        <title>Production of haemolysins by strains of the Actinobacillus minor/porcitonsillarum complex.</title>
        <authorList>
            <person name="Arya G."/>
            <person name="Niven D.F."/>
        </authorList>
    </citation>
    <scope>NUCLEOTIDE SEQUENCE [LARGE SCALE GENOMIC DNA]</scope>
    <source>
        <strain evidence="2 3">NM305</strain>
    </source>
</reference>
<feature type="compositionally biased region" description="Basic and acidic residues" evidence="1">
    <location>
        <begin position="160"/>
        <end position="170"/>
    </location>
</feature>
<dbReference type="Proteomes" id="UP000005532">
    <property type="component" value="Unassembled WGS sequence"/>
</dbReference>
<sequence>MNKVLAFLSFIFFVSSCDQSIESRLSKQKGKSNESGSKVENIESKAPDLKSDKVSESENKDSKLAESTEKLANKVTQPESEKAQPQNINIEASEKKDATSPKKIDTVSSEQAKEHLPEIKESSSLLTQASVSKTSKDISKPVKKNKQPKVVKNVTSKPSLSKENKEDKKVVKTYTVTTPKKKLQESKASNSAKLEIVKEEKAVAKLPPAKVERKANESDGTYENGKLVSNFTIEELRLGSPRPLSKEEIKYFKRLCRYALMSEQEIIENGCQTKNVTFSR</sequence>
<feature type="compositionally biased region" description="Basic and acidic residues" evidence="1">
    <location>
        <begin position="40"/>
        <end position="72"/>
    </location>
</feature>
<organism evidence="2 3">
    <name type="scientific">Actinobacillus minor NM305</name>
    <dbReference type="NCBI Taxonomy" id="637911"/>
    <lineage>
        <taxon>Bacteria</taxon>
        <taxon>Pseudomonadati</taxon>
        <taxon>Pseudomonadota</taxon>
        <taxon>Gammaproteobacteria</taxon>
        <taxon>Pasteurellales</taxon>
        <taxon>Pasteurellaceae</taxon>
        <taxon>Actinobacillus</taxon>
    </lineage>
</organism>
<evidence type="ECO:0000313" key="3">
    <source>
        <dbReference type="Proteomes" id="UP000005532"/>
    </source>
</evidence>
<accession>C5S078</accession>
<dbReference type="PROSITE" id="PS51257">
    <property type="entry name" value="PROKAR_LIPOPROTEIN"/>
    <property type="match status" value="1"/>
</dbReference>
<feature type="region of interest" description="Disordered" evidence="1">
    <location>
        <begin position="23"/>
        <end position="170"/>
    </location>
</feature>
<comment type="caution">
    <text evidence="2">The sequence shown here is derived from an EMBL/GenBank/DDBJ whole genome shotgun (WGS) entry which is preliminary data.</text>
</comment>
<evidence type="ECO:0000313" key="2">
    <source>
        <dbReference type="EMBL" id="EER47595.1"/>
    </source>
</evidence>
<feature type="compositionally biased region" description="Polar residues" evidence="1">
    <location>
        <begin position="122"/>
        <end position="133"/>
    </location>
</feature>
<proteinExistence type="predicted"/>
<name>C5S078_9PAST</name>
<dbReference type="RefSeq" id="WP_005823004.1">
    <property type="nucleotide sequence ID" value="NZ_ACQL01000068.1"/>
</dbReference>
<protein>
    <recommendedName>
        <fullName evidence="4">Lipoprotein</fullName>
    </recommendedName>
</protein>
<evidence type="ECO:0000256" key="1">
    <source>
        <dbReference type="SAM" id="MobiDB-lite"/>
    </source>
</evidence>
<evidence type="ECO:0008006" key="4">
    <source>
        <dbReference type="Google" id="ProtNLM"/>
    </source>
</evidence>
<feature type="compositionally biased region" description="Basic and acidic residues" evidence="1">
    <location>
        <begin position="92"/>
        <end position="121"/>
    </location>
</feature>
<dbReference type="AlphaFoldDB" id="C5S078"/>
<dbReference type="EMBL" id="ACQL01000068">
    <property type="protein sequence ID" value="EER47595.1"/>
    <property type="molecule type" value="Genomic_DNA"/>
</dbReference>
<gene>
    <name evidence="2" type="ORF">AM305_06506</name>
</gene>
<feature type="compositionally biased region" description="Polar residues" evidence="1">
    <location>
        <begin position="74"/>
        <end position="90"/>
    </location>
</feature>
<dbReference type="OrthoDB" id="5677682at2"/>